<evidence type="ECO:0000259" key="3">
    <source>
        <dbReference type="PROSITE" id="PS50989"/>
    </source>
</evidence>
<dbReference type="InterPro" id="IPR011763">
    <property type="entry name" value="COA_CT_C"/>
</dbReference>
<dbReference type="PANTHER" id="PTHR43842:SF2">
    <property type="entry name" value="PROPIONYL-COA CARBOXYLASE BETA CHAIN, MITOCHONDRIAL"/>
    <property type="match status" value="1"/>
</dbReference>
<dbReference type="PANTHER" id="PTHR43842">
    <property type="entry name" value="PROPIONYL-COA CARBOXYLASE BETA CHAIN"/>
    <property type="match status" value="1"/>
</dbReference>
<sequence length="513" mass="55813">MRDRVDELGGKRSEAAEGSRRATDAQHAKGKLTARERIGILLDERSFNEVEQLRRHRATGFGLEAKRPYTDGVITGWGTVEGRTVFVYAHDFRIFGGALGEAHATKIHKIMDMALSAGAPLVSLNDGAGARIQEGVSALAGYGGIFQRNTKASGVIPQISVMLGPCAGGAAYSPALTDFVFMVRETSQMFITGPDVVRAVTGEEITQNGLGGADVHAETSGVAHFAYDDEKTCLEDVRYLLSLLPRNNRESPPSTPSTDPADRRTPRLLDLVPLDPMRAYDMRAVVEEIVDDREHMEVHERWATSVLCTLARLDGEVVGIVANQPQAQAGVLDIHSSEKAARFVQMCDAFNIPLVTLVDVPGFLPGVAQEHGGIIRHGAKLLYAYCNATVPRIQLIVRKAYGGAYIVMDSRSIGADLSYAWPANEIAVMGAEGAANVVFRREIAMSDHPDSTRAQLVKEYKAELMHPYYAAERGLVDDVIDPADTRRTLIRGLAMLRDKHVDLPARKHGNPPA</sequence>
<dbReference type="Proteomes" id="UP001197114">
    <property type="component" value="Unassembled WGS sequence"/>
</dbReference>
<dbReference type="InterPro" id="IPR034733">
    <property type="entry name" value="AcCoA_carboxyl_beta"/>
</dbReference>
<dbReference type="EMBL" id="WMBF01000016">
    <property type="protein sequence ID" value="MBW5420660.1"/>
    <property type="molecule type" value="Genomic_DNA"/>
</dbReference>
<evidence type="ECO:0000313" key="4">
    <source>
        <dbReference type="EMBL" id="MBW5420660.1"/>
    </source>
</evidence>
<feature type="region of interest" description="Disordered" evidence="1">
    <location>
        <begin position="1"/>
        <end position="30"/>
    </location>
</feature>
<dbReference type="InterPro" id="IPR011762">
    <property type="entry name" value="COA_CT_N"/>
</dbReference>
<evidence type="ECO:0000259" key="2">
    <source>
        <dbReference type="PROSITE" id="PS50980"/>
    </source>
</evidence>
<dbReference type="InterPro" id="IPR029045">
    <property type="entry name" value="ClpP/crotonase-like_dom_sf"/>
</dbReference>
<dbReference type="Gene3D" id="3.90.226.10">
    <property type="entry name" value="2-enoyl-CoA Hydratase, Chain A, domain 1"/>
    <property type="match status" value="2"/>
</dbReference>
<protein>
    <submittedName>
        <fullName evidence="4">Methylmalonyl-CoA carboxyltransferase</fullName>
    </submittedName>
</protein>
<evidence type="ECO:0000256" key="1">
    <source>
        <dbReference type="SAM" id="MobiDB-lite"/>
    </source>
</evidence>
<dbReference type="PROSITE" id="PS50989">
    <property type="entry name" value="COA_CT_CTER"/>
    <property type="match status" value="1"/>
</dbReference>
<dbReference type="InterPro" id="IPR051047">
    <property type="entry name" value="AccD/PCCB"/>
</dbReference>
<evidence type="ECO:0000313" key="5">
    <source>
        <dbReference type="Proteomes" id="UP001197114"/>
    </source>
</evidence>
<gene>
    <name evidence="4" type="ORF">GKQ77_03625</name>
</gene>
<feature type="domain" description="CoA carboxyltransferase N-terminal" evidence="2">
    <location>
        <begin position="1"/>
        <end position="256"/>
    </location>
</feature>
<accession>A0ABS6YHR1</accession>
<reference evidence="4 5" key="1">
    <citation type="submission" date="2019-11" db="EMBL/GenBank/DDBJ databases">
        <authorList>
            <person name="Ay H."/>
        </authorList>
    </citation>
    <scope>NUCLEOTIDE SEQUENCE [LARGE SCALE GENOMIC DNA]</scope>
    <source>
        <strain evidence="4 5">BG9H</strain>
    </source>
</reference>
<dbReference type="SUPFAM" id="SSF52096">
    <property type="entry name" value="ClpP/crotonase"/>
    <property type="match status" value="2"/>
</dbReference>
<organism evidence="4 5">
    <name type="scientific">Streptomyces anatolicus</name>
    <dbReference type="NCBI Taxonomy" id="2675858"/>
    <lineage>
        <taxon>Bacteria</taxon>
        <taxon>Bacillati</taxon>
        <taxon>Actinomycetota</taxon>
        <taxon>Actinomycetes</taxon>
        <taxon>Kitasatosporales</taxon>
        <taxon>Streptomycetaceae</taxon>
        <taxon>Streptomyces</taxon>
    </lineage>
</organism>
<name>A0ABS6YHR1_9ACTN</name>
<comment type="caution">
    <text evidence="4">The sequence shown here is derived from an EMBL/GenBank/DDBJ whole genome shotgun (WGS) entry which is preliminary data.</text>
</comment>
<dbReference type="PROSITE" id="PS50980">
    <property type="entry name" value="COA_CT_NTER"/>
    <property type="match status" value="1"/>
</dbReference>
<dbReference type="Pfam" id="PF01039">
    <property type="entry name" value="Carboxyl_trans"/>
    <property type="match status" value="1"/>
</dbReference>
<feature type="region of interest" description="Disordered" evidence="1">
    <location>
        <begin position="245"/>
        <end position="267"/>
    </location>
</feature>
<feature type="domain" description="CoA carboxyltransferase C-terminal" evidence="3">
    <location>
        <begin position="260"/>
        <end position="507"/>
    </location>
</feature>
<proteinExistence type="predicted"/>
<dbReference type="RefSeq" id="WP_219687212.1">
    <property type="nucleotide sequence ID" value="NZ_WMBF01000016.1"/>
</dbReference>
<keyword evidence="5" id="KW-1185">Reference proteome</keyword>